<comment type="caution">
    <text evidence="1">The sequence shown here is derived from an EMBL/GenBank/DDBJ whole genome shotgun (WGS) entry which is preliminary data.</text>
</comment>
<dbReference type="EMBL" id="JACCFW010000004">
    <property type="protein sequence ID" value="NYJ76586.1"/>
    <property type="molecule type" value="Genomic_DNA"/>
</dbReference>
<proteinExistence type="predicted"/>
<evidence type="ECO:0000313" key="2">
    <source>
        <dbReference type="Proteomes" id="UP000571817"/>
    </source>
</evidence>
<gene>
    <name evidence="1" type="ORF">HNR15_003604</name>
</gene>
<dbReference type="RefSeq" id="WP_179483978.1">
    <property type="nucleotide sequence ID" value="NZ_JACCFW010000004.1"/>
</dbReference>
<name>A0A853DGB1_9MICO</name>
<accession>A0A853DGB1</accession>
<keyword evidence="2" id="KW-1185">Reference proteome</keyword>
<reference evidence="1 2" key="1">
    <citation type="submission" date="2020-07" db="EMBL/GenBank/DDBJ databases">
        <title>Sequencing the genomes of 1000 actinobacteria strains.</title>
        <authorList>
            <person name="Klenk H.-P."/>
        </authorList>
    </citation>
    <scope>NUCLEOTIDE SEQUENCE [LARGE SCALE GENOMIC DNA]</scope>
    <source>
        <strain evidence="1 2">DSM 29531</strain>
    </source>
</reference>
<organism evidence="1 2">
    <name type="scientific">Allobranchiibius huperziae</name>
    <dbReference type="NCBI Taxonomy" id="1874116"/>
    <lineage>
        <taxon>Bacteria</taxon>
        <taxon>Bacillati</taxon>
        <taxon>Actinomycetota</taxon>
        <taxon>Actinomycetes</taxon>
        <taxon>Micrococcales</taxon>
        <taxon>Dermacoccaceae</taxon>
        <taxon>Allobranchiibius</taxon>
    </lineage>
</organism>
<evidence type="ECO:0000313" key="1">
    <source>
        <dbReference type="EMBL" id="NYJ76586.1"/>
    </source>
</evidence>
<protein>
    <submittedName>
        <fullName evidence="1">Uncharacterized protein</fullName>
    </submittedName>
</protein>
<sequence length="72" mass="7705">MIDDELKRLEALAQYAREAAERARTARVARDEAIVEAVDDQGLSLGQVSRATGLVKSGISRIVGDAPVRGVL</sequence>
<dbReference type="AlphaFoldDB" id="A0A853DGB1"/>
<dbReference type="Proteomes" id="UP000571817">
    <property type="component" value="Unassembled WGS sequence"/>
</dbReference>